<proteinExistence type="predicted"/>
<organism evidence="2 3">
    <name type="scientific">Botrytis hyacinthi</name>
    <dbReference type="NCBI Taxonomy" id="278943"/>
    <lineage>
        <taxon>Eukaryota</taxon>
        <taxon>Fungi</taxon>
        <taxon>Dikarya</taxon>
        <taxon>Ascomycota</taxon>
        <taxon>Pezizomycotina</taxon>
        <taxon>Leotiomycetes</taxon>
        <taxon>Helotiales</taxon>
        <taxon>Sclerotiniaceae</taxon>
        <taxon>Botrytis</taxon>
    </lineage>
</organism>
<feature type="region of interest" description="Disordered" evidence="1">
    <location>
        <begin position="82"/>
        <end position="119"/>
    </location>
</feature>
<accession>A0A4Z1GF93</accession>
<gene>
    <name evidence="2" type="ORF">BHYA_0310g00040</name>
</gene>
<keyword evidence="3" id="KW-1185">Reference proteome</keyword>
<evidence type="ECO:0000313" key="2">
    <source>
        <dbReference type="EMBL" id="TGO32517.1"/>
    </source>
</evidence>
<sequence>MAIDIVPEITSHYPRSNEHSVVNNDIDIVTESLAPTVLNPDIIDSFGKNDTSMQHKNLDLNHKVHSAREVTFGKILKALWSESSGSSAEDEAFSSRRNENGEMISAKLRRRRATGKPGVHAEEHIVIYKTKPALAPNESLAK</sequence>
<dbReference type="EMBL" id="PQXK01000310">
    <property type="protein sequence ID" value="TGO32517.1"/>
    <property type="molecule type" value="Genomic_DNA"/>
</dbReference>
<evidence type="ECO:0000313" key="3">
    <source>
        <dbReference type="Proteomes" id="UP000297814"/>
    </source>
</evidence>
<dbReference type="Proteomes" id="UP000297814">
    <property type="component" value="Unassembled WGS sequence"/>
</dbReference>
<name>A0A4Z1GF93_9HELO</name>
<evidence type="ECO:0000256" key="1">
    <source>
        <dbReference type="SAM" id="MobiDB-lite"/>
    </source>
</evidence>
<reference evidence="2 3" key="1">
    <citation type="submission" date="2017-12" db="EMBL/GenBank/DDBJ databases">
        <title>Comparative genomics of Botrytis spp.</title>
        <authorList>
            <person name="Valero-Jimenez C.A."/>
            <person name="Tapia P."/>
            <person name="Veloso J."/>
            <person name="Silva-Moreno E."/>
            <person name="Staats M."/>
            <person name="Valdes J.H."/>
            <person name="Van Kan J.A.L."/>
        </authorList>
    </citation>
    <scope>NUCLEOTIDE SEQUENCE [LARGE SCALE GENOMIC DNA]</scope>
    <source>
        <strain evidence="2 3">Bh0001</strain>
    </source>
</reference>
<dbReference type="AlphaFoldDB" id="A0A4Z1GF93"/>
<comment type="caution">
    <text evidence="2">The sequence shown here is derived from an EMBL/GenBank/DDBJ whole genome shotgun (WGS) entry which is preliminary data.</text>
</comment>
<protein>
    <submittedName>
        <fullName evidence="2">Uncharacterized protein</fullName>
    </submittedName>
</protein>